<gene>
    <name evidence="1" type="primary">jg21091</name>
    <name evidence="1" type="ORF">PAEG_LOCUS17192</name>
</gene>
<comment type="caution">
    <text evidence="1">The sequence shown here is derived from an EMBL/GenBank/DDBJ whole genome shotgun (WGS) entry which is preliminary data.</text>
</comment>
<dbReference type="AlphaFoldDB" id="A0A8S4RYI9"/>
<proteinExistence type="predicted"/>
<dbReference type="EMBL" id="CAKXAJ010025534">
    <property type="protein sequence ID" value="CAH2240619.1"/>
    <property type="molecule type" value="Genomic_DNA"/>
</dbReference>
<evidence type="ECO:0000313" key="2">
    <source>
        <dbReference type="Proteomes" id="UP000838756"/>
    </source>
</evidence>
<dbReference type="OrthoDB" id="407509at2759"/>
<organism evidence="1 2">
    <name type="scientific">Pararge aegeria aegeria</name>
    <dbReference type="NCBI Taxonomy" id="348720"/>
    <lineage>
        <taxon>Eukaryota</taxon>
        <taxon>Metazoa</taxon>
        <taxon>Ecdysozoa</taxon>
        <taxon>Arthropoda</taxon>
        <taxon>Hexapoda</taxon>
        <taxon>Insecta</taxon>
        <taxon>Pterygota</taxon>
        <taxon>Neoptera</taxon>
        <taxon>Endopterygota</taxon>
        <taxon>Lepidoptera</taxon>
        <taxon>Glossata</taxon>
        <taxon>Ditrysia</taxon>
        <taxon>Papilionoidea</taxon>
        <taxon>Nymphalidae</taxon>
        <taxon>Satyrinae</taxon>
        <taxon>Satyrini</taxon>
        <taxon>Parargina</taxon>
        <taxon>Pararge</taxon>
    </lineage>
</organism>
<accession>A0A8S4RYI9</accession>
<protein>
    <submittedName>
        <fullName evidence="1">Jg21091 protein</fullName>
    </submittedName>
</protein>
<name>A0A8S4RYI9_9NEOP</name>
<reference evidence="1" key="1">
    <citation type="submission" date="2022-03" db="EMBL/GenBank/DDBJ databases">
        <authorList>
            <person name="Lindestad O."/>
        </authorList>
    </citation>
    <scope>NUCLEOTIDE SEQUENCE</scope>
</reference>
<dbReference type="Proteomes" id="UP000838756">
    <property type="component" value="Unassembled WGS sequence"/>
</dbReference>
<evidence type="ECO:0000313" key="1">
    <source>
        <dbReference type="EMBL" id="CAH2240619.1"/>
    </source>
</evidence>
<sequence>MLLGGENKHGGSTYPDQFWVNQLNYQIRFDELQNPKQACFLKGFSTMDHIKMLRPVIQKTEEFNRPLCLAFVDYDKPLDWVETWAVLRSLKSWQIHYRCHNVSPFTEPDYEANCSEYCCYEDVISPKYSPIGCGW</sequence>
<keyword evidence="2" id="KW-1185">Reference proteome</keyword>